<organism evidence="3 4">
    <name type="scientific">Nitrosospira lacus</name>
    <dbReference type="NCBI Taxonomy" id="1288494"/>
    <lineage>
        <taxon>Bacteria</taxon>
        <taxon>Pseudomonadati</taxon>
        <taxon>Pseudomonadota</taxon>
        <taxon>Betaproteobacteria</taxon>
        <taxon>Nitrosomonadales</taxon>
        <taxon>Nitrosomonadaceae</taxon>
        <taxon>Nitrosospira</taxon>
    </lineage>
</organism>
<dbReference type="Proteomes" id="UP000012179">
    <property type="component" value="Chromosome"/>
</dbReference>
<dbReference type="RefSeq" id="WP_004175369.1">
    <property type="nucleotide sequence ID" value="NZ_CP021106.3"/>
</dbReference>
<evidence type="ECO:0000313" key="3">
    <source>
        <dbReference type="EMBL" id="ARO86632.1"/>
    </source>
</evidence>
<keyword evidence="4" id="KW-1185">Reference proteome</keyword>
<evidence type="ECO:0000256" key="2">
    <source>
        <dbReference type="SAM" id="SignalP"/>
    </source>
</evidence>
<protein>
    <submittedName>
        <fullName evidence="3">Glycine zipper family protein</fullName>
    </submittedName>
</protein>
<feature type="compositionally biased region" description="Pro residues" evidence="1">
    <location>
        <begin position="175"/>
        <end position="192"/>
    </location>
</feature>
<proteinExistence type="predicted"/>
<feature type="signal peptide" evidence="2">
    <location>
        <begin position="1"/>
        <end position="20"/>
    </location>
</feature>
<evidence type="ECO:0000313" key="4">
    <source>
        <dbReference type="Proteomes" id="UP000012179"/>
    </source>
</evidence>
<accession>A0A1W6SLI2</accession>
<dbReference type="KEGG" id="nlc:EBAPG3_001905"/>
<feature type="region of interest" description="Disordered" evidence="1">
    <location>
        <begin position="154"/>
        <end position="199"/>
    </location>
</feature>
<sequence length="199" mass="20012">MMPKIIKLCALLAISLLAGCASIPTGPSIMALPGSGRSFDEFRYDDYYCRQFAYEQVGGMTPNRASITSGVGSAAVGAGLGAAAGAALGGGRGAAIGAGTGLLAGGLAGTNTAGASGNISQQRYDTGYTQCMYARGHRVPVSGQINDSSLNGYNRYMGAPNPTYPPATGIQGGTLPPPPPPPPGIPPPPPPSGKILKRY</sequence>
<gene>
    <name evidence="3" type="ORF">EBAPG3_001905</name>
</gene>
<feature type="chain" id="PRO_5010881513" evidence="2">
    <location>
        <begin position="21"/>
        <end position="199"/>
    </location>
</feature>
<name>A0A1W6SLI2_9PROT</name>
<dbReference type="AlphaFoldDB" id="A0A1W6SLI2"/>
<reference evidence="3 4" key="1">
    <citation type="journal article" date="2015" name="Int. J. Syst. Evol. Microbiol.">
        <title>Nitrosospira lacus sp. nov., a psychrotolerant, ammonia-oxidizing bacterium from sandy lake sediment.</title>
        <authorList>
            <person name="Urakawa H."/>
            <person name="Garcia J.C."/>
            <person name="Nielsen J.L."/>
            <person name="Le V.Q."/>
            <person name="Kozlowski J.A."/>
            <person name="Stein L.Y."/>
            <person name="Lim C.K."/>
            <person name="Pommerening-Roser A."/>
            <person name="Martens-Habbena W."/>
            <person name="Stahl D.A."/>
            <person name="Klotz M.G."/>
        </authorList>
    </citation>
    <scope>NUCLEOTIDE SEQUENCE [LARGE SCALE GENOMIC DNA]</scope>
    <source>
        <strain evidence="3 4">APG3</strain>
    </source>
</reference>
<dbReference type="PROSITE" id="PS51257">
    <property type="entry name" value="PROKAR_LIPOPROTEIN"/>
    <property type="match status" value="1"/>
</dbReference>
<dbReference type="eggNOG" id="ENOG5032S0D">
    <property type="taxonomic scope" value="Bacteria"/>
</dbReference>
<evidence type="ECO:0000256" key="1">
    <source>
        <dbReference type="SAM" id="MobiDB-lite"/>
    </source>
</evidence>
<dbReference type="EMBL" id="CP021106">
    <property type="protein sequence ID" value="ARO86632.1"/>
    <property type="molecule type" value="Genomic_DNA"/>
</dbReference>
<keyword evidence="2" id="KW-0732">Signal</keyword>